<evidence type="ECO:0000313" key="1">
    <source>
        <dbReference type="EMBL" id="GAE26941.1"/>
    </source>
</evidence>
<evidence type="ECO:0000313" key="2">
    <source>
        <dbReference type="Proteomes" id="UP000018890"/>
    </source>
</evidence>
<reference evidence="1" key="1">
    <citation type="journal article" date="2014" name="Genome Announc.">
        <title>Draft Genome Sequences of Three Alkaliphilic Bacillus Strains, Bacillus wakoensis JCM 9140T, Bacillus akibai JCM 9157T, and Bacillus hemicellulosilyticus JCM 9152T.</title>
        <authorList>
            <person name="Yuki M."/>
            <person name="Oshima K."/>
            <person name="Suda W."/>
            <person name="Oshida Y."/>
            <person name="Kitamura K."/>
            <person name="Iida T."/>
            <person name="Hattori M."/>
            <person name="Ohkuma M."/>
        </authorList>
    </citation>
    <scope>NUCLEOTIDE SEQUENCE [LARGE SCALE GENOMIC DNA]</scope>
    <source>
        <strain evidence="1">JCM 9140</strain>
    </source>
</reference>
<sequence length="52" mass="6225">MTAEEMGYQKYFDHWNEQGLLKSLSLLTGAIAEQGCRFFIYWAGYFKKKIRR</sequence>
<name>W4Q4F3_9BACI</name>
<dbReference type="Proteomes" id="UP000018890">
    <property type="component" value="Unassembled WGS sequence"/>
</dbReference>
<dbReference type="EMBL" id="BAUT01000035">
    <property type="protein sequence ID" value="GAE26941.1"/>
    <property type="molecule type" value="Genomic_DNA"/>
</dbReference>
<comment type="caution">
    <text evidence="1">The sequence shown here is derived from an EMBL/GenBank/DDBJ whole genome shotgun (WGS) entry which is preliminary data.</text>
</comment>
<keyword evidence="2" id="KW-1185">Reference proteome</keyword>
<dbReference type="AlphaFoldDB" id="W4Q4F3"/>
<protein>
    <submittedName>
        <fullName evidence="1">Uncharacterized protein</fullName>
    </submittedName>
</protein>
<accession>W4Q4F3</accession>
<organism evidence="1 2">
    <name type="scientific">Halalkalibacter wakoensis JCM 9140</name>
    <dbReference type="NCBI Taxonomy" id="1236970"/>
    <lineage>
        <taxon>Bacteria</taxon>
        <taxon>Bacillati</taxon>
        <taxon>Bacillota</taxon>
        <taxon>Bacilli</taxon>
        <taxon>Bacillales</taxon>
        <taxon>Bacillaceae</taxon>
        <taxon>Halalkalibacter</taxon>
    </lineage>
</organism>
<gene>
    <name evidence="1" type="ORF">JCM9140_3051</name>
</gene>
<proteinExistence type="predicted"/>